<gene>
    <name evidence="3" type="ORF">DM02DRAFT_608181</name>
</gene>
<feature type="compositionally biased region" description="Low complexity" evidence="1">
    <location>
        <begin position="417"/>
        <end position="441"/>
    </location>
</feature>
<accession>A0A2V1ECM6</accession>
<dbReference type="Proteomes" id="UP000244855">
    <property type="component" value="Unassembled WGS sequence"/>
</dbReference>
<feature type="compositionally biased region" description="Gly residues" evidence="1">
    <location>
        <begin position="536"/>
        <end position="557"/>
    </location>
</feature>
<feature type="region of interest" description="Disordered" evidence="1">
    <location>
        <begin position="1"/>
        <end position="108"/>
    </location>
</feature>
<reference evidence="3 4" key="1">
    <citation type="journal article" date="2018" name="Sci. Rep.">
        <title>Comparative genomics provides insights into the lifestyle and reveals functional heterogeneity of dark septate endophytic fungi.</title>
        <authorList>
            <person name="Knapp D.G."/>
            <person name="Nemeth J.B."/>
            <person name="Barry K."/>
            <person name="Hainaut M."/>
            <person name="Henrissat B."/>
            <person name="Johnson J."/>
            <person name="Kuo A."/>
            <person name="Lim J.H.P."/>
            <person name="Lipzen A."/>
            <person name="Nolan M."/>
            <person name="Ohm R.A."/>
            <person name="Tamas L."/>
            <person name="Grigoriev I.V."/>
            <person name="Spatafora J.W."/>
            <person name="Nagy L.G."/>
            <person name="Kovacs G.M."/>
        </authorList>
    </citation>
    <scope>NUCLEOTIDE SEQUENCE [LARGE SCALE GENOMIC DNA]</scope>
    <source>
        <strain evidence="3 4">DSE2036</strain>
    </source>
</reference>
<dbReference type="OrthoDB" id="1938992at2759"/>
<proteinExistence type="predicted"/>
<dbReference type="STRING" id="97972.A0A2V1ECM6"/>
<feature type="compositionally biased region" description="Basic and acidic residues" evidence="1">
    <location>
        <begin position="166"/>
        <end position="181"/>
    </location>
</feature>
<keyword evidence="4" id="KW-1185">Reference proteome</keyword>
<feature type="compositionally biased region" description="Acidic residues" evidence="1">
    <location>
        <begin position="391"/>
        <end position="401"/>
    </location>
</feature>
<dbReference type="GO" id="GO:0004402">
    <property type="term" value="F:histone acetyltransferase activity"/>
    <property type="evidence" value="ECO:0007669"/>
    <property type="project" value="TreeGrafter"/>
</dbReference>
<feature type="compositionally biased region" description="Basic residues" evidence="1">
    <location>
        <begin position="48"/>
        <end position="58"/>
    </location>
</feature>
<evidence type="ECO:0000313" key="4">
    <source>
        <dbReference type="Proteomes" id="UP000244855"/>
    </source>
</evidence>
<dbReference type="InterPro" id="IPR038988">
    <property type="entry name" value="Sas4"/>
</dbReference>
<dbReference type="PANTHER" id="PTHR38422:SF1">
    <property type="entry name" value="SOMETHING ABOUT SILENCING PROTEIN 4"/>
    <property type="match status" value="1"/>
</dbReference>
<feature type="region of interest" description="Disordered" evidence="1">
    <location>
        <begin position="384"/>
        <end position="472"/>
    </location>
</feature>
<feature type="region of interest" description="Disordered" evidence="1">
    <location>
        <begin position="120"/>
        <end position="181"/>
    </location>
</feature>
<organism evidence="3 4">
    <name type="scientific">Periconia macrospinosa</name>
    <dbReference type="NCBI Taxonomy" id="97972"/>
    <lineage>
        <taxon>Eukaryota</taxon>
        <taxon>Fungi</taxon>
        <taxon>Dikarya</taxon>
        <taxon>Ascomycota</taxon>
        <taxon>Pezizomycotina</taxon>
        <taxon>Dothideomycetes</taxon>
        <taxon>Pleosporomycetidae</taxon>
        <taxon>Pleosporales</taxon>
        <taxon>Massarineae</taxon>
        <taxon>Periconiaceae</taxon>
        <taxon>Periconia</taxon>
    </lineage>
</organism>
<feature type="compositionally biased region" description="Polar residues" evidence="1">
    <location>
        <begin position="247"/>
        <end position="270"/>
    </location>
</feature>
<dbReference type="GO" id="GO:0033255">
    <property type="term" value="C:SAS acetyltransferase complex"/>
    <property type="evidence" value="ECO:0007669"/>
    <property type="project" value="InterPro"/>
</dbReference>
<feature type="region of interest" description="Disordered" evidence="1">
    <location>
        <begin position="220"/>
        <end position="270"/>
    </location>
</feature>
<protein>
    <recommendedName>
        <fullName evidence="2">Something about silencing protein 4 domain-containing protein</fullName>
    </recommendedName>
</protein>
<evidence type="ECO:0000256" key="1">
    <source>
        <dbReference type="SAM" id="MobiDB-lite"/>
    </source>
</evidence>
<feature type="compositionally biased region" description="Low complexity" evidence="1">
    <location>
        <begin position="75"/>
        <end position="84"/>
    </location>
</feature>
<dbReference type="Pfam" id="PF15460">
    <property type="entry name" value="SAS4"/>
    <property type="match status" value="1"/>
</dbReference>
<feature type="compositionally biased region" description="Low complexity" evidence="1">
    <location>
        <begin position="18"/>
        <end position="36"/>
    </location>
</feature>
<dbReference type="PANTHER" id="PTHR38422">
    <property type="entry name" value="SOMETHING ABOUT SILENCING PROTEIN 4"/>
    <property type="match status" value="1"/>
</dbReference>
<dbReference type="InterPro" id="IPR029184">
    <property type="entry name" value="Sas4_dom"/>
</dbReference>
<feature type="compositionally biased region" description="Low complexity" evidence="1">
    <location>
        <begin position="228"/>
        <end position="240"/>
    </location>
</feature>
<evidence type="ECO:0000313" key="3">
    <source>
        <dbReference type="EMBL" id="PVI08076.1"/>
    </source>
</evidence>
<evidence type="ECO:0000259" key="2">
    <source>
        <dbReference type="Pfam" id="PF15460"/>
    </source>
</evidence>
<feature type="region of interest" description="Disordered" evidence="1">
    <location>
        <begin position="520"/>
        <end position="557"/>
    </location>
</feature>
<dbReference type="EMBL" id="KZ805301">
    <property type="protein sequence ID" value="PVI08076.1"/>
    <property type="molecule type" value="Genomic_DNA"/>
</dbReference>
<feature type="domain" description="Something about silencing protein 4" evidence="2">
    <location>
        <begin position="287"/>
        <end position="382"/>
    </location>
</feature>
<name>A0A2V1ECM6_9PLEO</name>
<sequence length="557" mass="60955">MANLIRPATERRVQRLNSSRSPPAAPPSAASPSASSIFEVEHDENKSSLRHTATRRTSRNPSLLPPHDDVIPQNTTATATTPPRSSRKRPASAIEDATTDARPPTKVTVTQPHGELFRITNGVPTSLGIGADDVPSGLSTPTASGAVPPRLAAPAQTSQQTGTPSTDKRSLRSHDGGSRLKSDLATYFSGYDDIIAGVEKSPEFLGVDARIYIVDEPIKAAKASQEPSLSGSSRKSVSPSRSRKARTQTPTRRSSVTSIPQPSRSPTSYQEIDYSSIANTLTDTDDDPLADSVYFAQHRRAERKEKQLRNIEKERAMHEKVQLERLLDGLQGPDWLKVMGISGVTDGEKKDWEPKRDYFIKEVEALVDKFRLWKEQEKRVRAEKEAALAKEEEEEEESSEPDNDHAPKKPNGKHAHNSTTIPPSTTTSSTSTPHTNTTTKPISPPKPRRPPRPHGFFLPLPPAEPKGPFTSFYAKPHLRAAALGKHRHHGRNASAFGHPLPDWEEKEFHLPEDFVSEEFMRGHARERRRRKRESVGGSGAGKKVGRSGGAGGAGGGE</sequence>
<dbReference type="AlphaFoldDB" id="A0A2V1ECM6"/>
<feature type="compositionally biased region" description="Polar residues" evidence="1">
    <location>
        <begin position="155"/>
        <end position="165"/>
    </location>
</feature>